<accession>A0A4U0QRQ1</accession>
<dbReference type="EMBL" id="SUNH01000011">
    <property type="protein sequence ID" value="TJZ84627.1"/>
    <property type="molecule type" value="Genomic_DNA"/>
</dbReference>
<reference evidence="1 2" key="1">
    <citation type="submission" date="2019-04" db="EMBL/GenBank/DDBJ databases">
        <authorList>
            <person name="Li J."/>
        </authorList>
    </citation>
    <scope>NUCLEOTIDE SEQUENCE [LARGE SCALE GENOMIC DNA]</scope>
    <source>
        <strain evidence="1 2">CCTCC AB2016182</strain>
    </source>
</reference>
<organism evidence="1 2">
    <name type="scientific">Paracoccus hibiscisoli</name>
    <dbReference type="NCBI Taxonomy" id="2023261"/>
    <lineage>
        <taxon>Bacteria</taxon>
        <taxon>Pseudomonadati</taxon>
        <taxon>Pseudomonadota</taxon>
        <taxon>Alphaproteobacteria</taxon>
        <taxon>Rhodobacterales</taxon>
        <taxon>Paracoccaceae</taxon>
        <taxon>Paracoccus</taxon>
    </lineage>
</organism>
<name>A0A4U0QRQ1_9RHOB</name>
<dbReference type="Proteomes" id="UP000306223">
    <property type="component" value="Unassembled WGS sequence"/>
</dbReference>
<dbReference type="AlphaFoldDB" id="A0A4U0QRQ1"/>
<evidence type="ECO:0008006" key="3">
    <source>
        <dbReference type="Google" id="ProtNLM"/>
    </source>
</evidence>
<dbReference type="RefSeq" id="WP_136856475.1">
    <property type="nucleotide sequence ID" value="NZ_JBKBLO010000004.1"/>
</dbReference>
<comment type="caution">
    <text evidence="1">The sequence shown here is derived from an EMBL/GenBank/DDBJ whole genome shotgun (WGS) entry which is preliminary data.</text>
</comment>
<evidence type="ECO:0000313" key="1">
    <source>
        <dbReference type="EMBL" id="TJZ84627.1"/>
    </source>
</evidence>
<sequence length="205" mass="21437">MRAVVALLALGALGLSLAGPTALGTLALRLGWDGAALALLDDPGARGVALFRRGDHAQADAAFARAGRSQTYNRALSLAATADYPLSVAYFDAVLFANPADEQARASRDLVAAMYPPQQGDSIAPGRIAGHGGRPAPDQMIAAALSEAAADSWRRPLEARGMAASDAWLETITDDPGEFLALRLRAEHDRRAGMGLIRPEAGDPW</sequence>
<proteinExistence type="predicted"/>
<evidence type="ECO:0000313" key="2">
    <source>
        <dbReference type="Proteomes" id="UP000306223"/>
    </source>
</evidence>
<protein>
    <recommendedName>
        <fullName evidence="3">Ca-activated chloride channel family protein</fullName>
    </recommendedName>
</protein>
<gene>
    <name evidence="1" type="ORF">FA740_09200</name>
</gene>
<dbReference type="OrthoDB" id="5801125at2"/>
<keyword evidence="2" id="KW-1185">Reference proteome</keyword>